<reference evidence="2 3" key="1">
    <citation type="submission" date="2020-11" db="EMBL/GenBank/DDBJ databases">
        <title>Algicoccus daihaiensis sp.nov., isolated from Daihai Lake in Inner Mongolia.</title>
        <authorList>
            <person name="Kai J."/>
        </authorList>
    </citation>
    <scope>NUCLEOTIDE SEQUENCE [LARGE SCALE GENOMIC DNA]</scope>
    <source>
        <strain evidence="3">f23</strain>
    </source>
</reference>
<gene>
    <name evidence="2" type="ORF">DHf2319_00600</name>
</gene>
<dbReference type="InterPro" id="IPR011322">
    <property type="entry name" value="N-reg_PII-like_a/b"/>
</dbReference>
<dbReference type="EMBL" id="CP063982">
    <property type="protein sequence ID" value="UOD51502.1"/>
    <property type="molecule type" value="Genomic_DNA"/>
</dbReference>
<dbReference type="InterPro" id="IPR004323">
    <property type="entry name" value="Ion_tolerance_CutA"/>
</dbReference>
<dbReference type="PANTHER" id="PTHR23419">
    <property type="entry name" value="DIVALENT CATION TOLERANCE CUTA-RELATED"/>
    <property type="match status" value="1"/>
</dbReference>
<proteinExistence type="inferred from homology"/>
<evidence type="ECO:0000256" key="1">
    <source>
        <dbReference type="ARBA" id="ARBA00010169"/>
    </source>
</evidence>
<dbReference type="Pfam" id="PF03091">
    <property type="entry name" value="CutA1"/>
    <property type="match status" value="1"/>
</dbReference>
<dbReference type="PANTHER" id="PTHR23419:SF8">
    <property type="entry name" value="FI09726P"/>
    <property type="match status" value="1"/>
</dbReference>
<sequence>MCVVILSTAPDILLAKRIAHVLVEEKLAACVQLTPPSLSIYEWKGEVQGDEEIGMIIKTSRSAARGAIDRLVQMHPYDVPEAIVLPIVGGHSEYLNWVSQQTTP</sequence>
<evidence type="ECO:0000313" key="3">
    <source>
        <dbReference type="Proteomes" id="UP000831607"/>
    </source>
</evidence>
<keyword evidence="3" id="KW-1185">Reference proteome</keyword>
<dbReference type="Proteomes" id="UP000831607">
    <property type="component" value="Chromosome"/>
</dbReference>
<dbReference type="SUPFAM" id="SSF54913">
    <property type="entry name" value="GlnB-like"/>
    <property type="match status" value="1"/>
</dbReference>
<organism evidence="2 3">
    <name type="scientific">Orrella daihaiensis</name>
    <dbReference type="NCBI Taxonomy" id="2782176"/>
    <lineage>
        <taxon>Bacteria</taxon>
        <taxon>Pseudomonadati</taxon>
        <taxon>Pseudomonadota</taxon>
        <taxon>Betaproteobacteria</taxon>
        <taxon>Burkholderiales</taxon>
        <taxon>Alcaligenaceae</taxon>
        <taxon>Orrella</taxon>
    </lineage>
</organism>
<evidence type="ECO:0000313" key="2">
    <source>
        <dbReference type="EMBL" id="UOD51502.1"/>
    </source>
</evidence>
<dbReference type="RefSeq" id="WP_243480120.1">
    <property type="nucleotide sequence ID" value="NZ_CP063982.1"/>
</dbReference>
<accession>A0ABY4AR53</accession>
<dbReference type="InterPro" id="IPR015867">
    <property type="entry name" value="N-reg_PII/ATP_PRibTrfase_C"/>
</dbReference>
<comment type="similarity">
    <text evidence="1">Belongs to the CutA family.</text>
</comment>
<name>A0ABY4AR53_9BURK</name>
<dbReference type="Gene3D" id="3.30.70.120">
    <property type="match status" value="1"/>
</dbReference>
<protein>
    <submittedName>
        <fullName evidence="2">Divalent-cation tolerance protein CutA</fullName>
    </submittedName>
</protein>